<dbReference type="GO" id="GO:0005829">
    <property type="term" value="C:cytosol"/>
    <property type="evidence" value="ECO:0007669"/>
    <property type="project" value="TreeGrafter"/>
</dbReference>
<name>A0A975BVA0_9BACT</name>
<dbReference type="Gene3D" id="2.60.120.10">
    <property type="entry name" value="Jelly Rolls"/>
    <property type="match status" value="1"/>
</dbReference>
<organism evidence="2 3">
    <name type="scientific">Desulfonema magnum</name>
    <dbReference type="NCBI Taxonomy" id="45655"/>
    <lineage>
        <taxon>Bacteria</taxon>
        <taxon>Pseudomonadati</taxon>
        <taxon>Thermodesulfobacteriota</taxon>
        <taxon>Desulfobacteria</taxon>
        <taxon>Desulfobacterales</taxon>
        <taxon>Desulfococcaceae</taxon>
        <taxon>Desulfonema</taxon>
    </lineage>
</organism>
<dbReference type="PANTHER" id="PTHR24567:SF26">
    <property type="entry name" value="REGULATORY PROTEIN YEIL"/>
    <property type="match status" value="1"/>
</dbReference>
<dbReference type="KEGG" id="dmm:dnm_080750"/>
<dbReference type="InterPro" id="IPR000595">
    <property type="entry name" value="cNMP-bd_dom"/>
</dbReference>
<dbReference type="AlphaFoldDB" id="A0A975BVA0"/>
<dbReference type="Pfam" id="PF00027">
    <property type="entry name" value="cNMP_binding"/>
    <property type="match status" value="1"/>
</dbReference>
<protein>
    <submittedName>
        <fullName evidence="2">Cyclic nucleotide-binding domain-containing protein</fullName>
    </submittedName>
</protein>
<dbReference type="GO" id="GO:0003700">
    <property type="term" value="F:DNA-binding transcription factor activity"/>
    <property type="evidence" value="ECO:0007669"/>
    <property type="project" value="TreeGrafter"/>
</dbReference>
<dbReference type="InterPro" id="IPR014710">
    <property type="entry name" value="RmlC-like_jellyroll"/>
</dbReference>
<feature type="domain" description="Cyclic nucleotide-binding" evidence="1">
    <location>
        <begin position="12"/>
        <end position="116"/>
    </location>
</feature>
<dbReference type="SMART" id="SM00100">
    <property type="entry name" value="cNMP"/>
    <property type="match status" value="1"/>
</dbReference>
<evidence type="ECO:0000313" key="2">
    <source>
        <dbReference type="EMBL" id="QTA92002.1"/>
    </source>
</evidence>
<evidence type="ECO:0000313" key="3">
    <source>
        <dbReference type="Proteomes" id="UP000663722"/>
    </source>
</evidence>
<dbReference type="RefSeq" id="WP_207679546.1">
    <property type="nucleotide sequence ID" value="NZ_CP061800.1"/>
</dbReference>
<reference evidence="2" key="1">
    <citation type="journal article" date="2021" name="Microb. Physiol.">
        <title>Proteogenomic Insights into the Physiology of Marine, Sulfate-Reducing, Filamentous Desulfonema limicola and Desulfonema magnum.</title>
        <authorList>
            <person name="Schnaars V."/>
            <person name="Wohlbrand L."/>
            <person name="Scheve S."/>
            <person name="Hinrichs C."/>
            <person name="Reinhardt R."/>
            <person name="Rabus R."/>
        </authorList>
    </citation>
    <scope>NUCLEOTIDE SEQUENCE</scope>
    <source>
        <strain evidence="2">4be13</strain>
    </source>
</reference>
<proteinExistence type="predicted"/>
<accession>A0A975BVA0</accession>
<dbReference type="Proteomes" id="UP000663722">
    <property type="component" value="Chromosome"/>
</dbReference>
<dbReference type="SUPFAM" id="SSF51206">
    <property type="entry name" value="cAMP-binding domain-like"/>
    <property type="match status" value="1"/>
</dbReference>
<dbReference type="EMBL" id="CP061800">
    <property type="protein sequence ID" value="QTA92002.1"/>
    <property type="molecule type" value="Genomic_DNA"/>
</dbReference>
<gene>
    <name evidence="2" type="ORF">dnm_080750</name>
</gene>
<evidence type="ECO:0000259" key="1">
    <source>
        <dbReference type="PROSITE" id="PS50042"/>
    </source>
</evidence>
<dbReference type="CDD" id="cd00038">
    <property type="entry name" value="CAP_ED"/>
    <property type="match status" value="1"/>
</dbReference>
<keyword evidence="3" id="KW-1185">Reference proteome</keyword>
<sequence>MLFKEDLKKIVMLSYLKDDMVEKLIPITDLLTFDEGETVFREKEDADRFYMLRRGKIVLEKRVSDKIAISVGSIKPGYAFGWSAVFADEPLYTSDAVCAEPCEIFSVRGKKIMKLLDEDPAMGYIFTQRLLRLVKSRLDHRTMQFLKAIKNHPDIQSLIKD</sequence>
<dbReference type="InterPro" id="IPR018490">
    <property type="entry name" value="cNMP-bd_dom_sf"/>
</dbReference>
<dbReference type="InterPro" id="IPR050397">
    <property type="entry name" value="Env_Response_Regulators"/>
</dbReference>
<dbReference type="PANTHER" id="PTHR24567">
    <property type="entry name" value="CRP FAMILY TRANSCRIPTIONAL REGULATORY PROTEIN"/>
    <property type="match status" value="1"/>
</dbReference>
<dbReference type="PROSITE" id="PS50042">
    <property type="entry name" value="CNMP_BINDING_3"/>
    <property type="match status" value="1"/>
</dbReference>